<protein>
    <submittedName>
        <fullName evidence="1">Uncharacterized protein</fullName>
    </submittedName>
</protein>
<dbReference type="STRING" id="909663.GCA_000512235_00988"/>
<name>A0A351TZT3_9BACT</name>
<dbReference type="Proteomes" id="UP000777265">
    <property type="component" value="Unassembled WGS sequence"/>
</dbReference>
<evidence type="ECO:0000313" key="2">
    <source>
        <dbReference type="Proteomes" id="UP000777265"/>
    </source>
</evidence>
<proteinExistence type="predicted"/>
<sequence length="357" mass="40327">MNDLTDIKNDIDNLESTVKVFTLLSREHKLEFLEKLKTIRTESAGKFLTAVYPLENDKKVQKVIKTLLFRLKTVGIKMPEPQIQGEPVLKKIEEVREHRGLMSNYDADGTRLAVVALEAKRNAYILIHSILHFSKGIIELASAPVDREGLKEVFGEYRKDSLNPFVVVEVSPRYASFLIEEASACSGKYAEEVKEFKVFSSRLGGEVQKPGDIYGLEVPDTTHALPFERIMANDIFQPFALSWDTLEDDRKEFGGTGGSSIVLPPYMVAEKRQAFLAALLDRDALRSQIPLIKRLMEDYAYIFHSLGEPGAFKGLVEMLRDPQGPSKVLSFLVQKAFEETEDRESGLIVNPYEQVRP</sequence>
<dbReference type="AlphaFoldDB" id="A0A351TZT3"/>
<organism evidence="1 2">
    <name type="scientific">Syntrophorhabdus aromaticivorans</name>
    <dbReference type="NCBI Taxonomy" id="328301"/>
    <lineage>
        <taxon>Bacteria</taxon>
        <taxon>Pseudomonadati</taxon>
        <taxon>Thermodesulfobacteriota</taxon>
        <taxon>Syntrophorhabdia</taxon>
        <taxon>Syntrophorhabdales</taxon>
        <taxon>Syntrophorhabdaceae</taxon>
        <taxon>Syntrophorhabdus</taxon>
    </lineage>
</organism>
<comment type="caution">
    <text evidence="1">The sequence shown here is derived from an EMBL/GenBank/DDBJ whole genome shotgun (WGS) entry which is preliminary data.</text>
</comment>
<reference evidence="1" key="1">
    <citation type="journal article" date="2020" name="Biotechnol. Biofuels">
        <title>New insights from the biogas microbiome by comprehensive genome-resolved metagenomics of nearly 1600 species originating from multiple anaerobic digesters.</title>
        <authorList>
            <person name="Campanaro S."/>
            <person name="Treu L."/>
            <person name="Rodriguez-R L.M."/>
            <person name="Kovalovszki A."/>
            <person name="Ziels R.M."/>
            <person name="Maus I."/>
            <person name="Zhu X."/>
            <person name="Kougias P.G."/>
            <person name="Basile A."/>
            <person name="Luo G."/>
            <person name="Schluter A."/>
            <person name="Konstantinidis K.T."/>
            <person name="Angelidaki I."/>
        </authorList>
    </citation>
    <scope>NUCLEOTIDE SEQUENCE</scope>
    <source>
        <strain evidence="1">AS06rmzACSIP_7</strain>
    </source>
</reference>
<dbReference type="EMBL" id="JAAYEE010000097">
    <property type="protein sequence ID" value="NLW34971.1"/>
    <property type="molecule type" value="Genomic_DNA"/>
</dbReference>
<gene>
    <name evidence="1" type="ORF">GXY80_05735</name>
</gene>
<accession>A0A351TZT3</accession>
<evidence type="ECO:0000313" key="1">
    <source>
        <dbReference type="EMBL" id="NLW34971.1"/>
    </source>
</evidence>
<reference evidence="1" key="2">
    <citation type="submission" date="2020-01" db="EMBL/GenBank/DDBJ databases">
        <authorList>
            <person name="Campanaro S."/>
        </authorList>
    </citation>
    <scope>NUCLEOTIDE SEQUENCE</scope>
    <source>
        <strain evidence="1">AS06rmzACSIP_7</strain>
    </source>
</reference>